<dbReference type="PROSITE" id="PS00149">
    <property type="entry name" value="SULFATASE_2"/>
    <property type="match status" value="1"/>
</dbReference>
<feature type="compositionally biased region" description="Basic and acidic residues" evidence="5">
    <location>
        <begin position="603"/>
        <end position="614"/>
    </location>
</feature>
<dbReference type="Proteomes" id="UP000244855">
    <property type="component" value="Unassembled WGS sequence"/>
</dbReference>
<evidence type="ECO:0000256" key="5">
    <source>
        <dbReference type="SAM" id="MobiDB-lite"/>
    </source>
</evidence>
<feature type="chain" id="PRO_5016000587" evidence="6">
    <location>
        <begin position="22"/>
        <end position="623"/>
    </location>
</feature>
<dbReference type="SUPFAM" id="SSF53649">
    <property type="entry name" value="Alkaline phosphatase-like"/>
    <property type="match status" value="1"/>
</dbReference>
<dbReference type="Pfam" id="PF00884">
    <property type="entry name" value="Sulfatase"/>
    <property type="match status" value="1"/>
</dbReference>
<dbReference type="EMBL" id="KZ805370">
    <property type="protein sequence ID" value="PVI00631.1"/>
    <property type="molecule type" value="Genomic_DNA"/>
</dbReference>
<dbReference type="CDD" id="cd16147">
    <property type="entry name" value="G6S"/>
    <property type="match status" value="1"/>
</dbReference>
<dbReference type="InterPro" id="IPR024607">
    <property type="entry name" value="Sulfatase_CS"/>
</dbReference>
<dbReference type="OrthoDB" id="96314at2759"/>
<name>A0A2V1DR99_9PLEO</name>
<feature type="domain" description="Sulfatase N-terminal" evidence="7">
    <location>
        <begin position="25"/>
        <end position="365"/>
    </location>
</feature>
<keyword evidence="2 6" id="KW-0732">Signal</keyword>
<dbReference type="GO" id="GO:0005539">
    <property type="term" value="F:glycosaminoglycan binding"/>
    <property type="evidence" value="ECO:0007669"/>
    <property type="project" value="TreeGrafter"/>
</dbReference>
<evidence type="ECO:0000256" key="3">
    <source>
        <dbReference type="ARBA" id="ARBA00022801"/>
    </source>
</evidence>
<accession>A0A2V1DR99</accession>
<evidence type="ECO:0000313" key="8">
    <source>
        <dbReference type="EMBL" id="PVI00631.1"/>
    </source>
</evidence>
<protein>
    <submittedName>
        <fullName evidence="8">Arylsulfatase</fullName>
    </submittedName>
</protein>
<evidence type="ECO:0000256" key="2">
    <source>
        <dbReference type="ARBA" id="ARBA00022729"/>
    </source>
</evidence>
<comment type="similarity">
    <text evidence="1">Belongs to the sulfatase family.</text>
</comment>
<evidence type="ECO:0000313" key="9">
    <source>
        <dbReference type="Proteomes" id="UP000244855"/>
    </source>
</evidence>
<evidence type="ECO:0000256" key="4">
    <source>
        <dbReference type="ARBA" id="ARBA00023180"/>
    </source>
</evidence>
<gene>
    <name evidence="8" type="ORF">DM02DRAFT_707913</name>
</gene>
<evidence type="ECO:0000256" key="1">
    <source>
        <dbReference type="ARBA" id="ARBA00008779"/>
    </source>
</evidence>
<evidence type="ECO:0000256" key="6">
    <source>
        <dbReference type="SAM" id="SignalP"/>
    </source>
</evidence>
<dbReference type="InterPro" id="IPR000917">
    <property type="entry name" value="Sulfatase_N"/>
</dbReference>
<dbReference type="InterPro" id="IPR017850">
    <property type="entry name" value="Alkaline_phosphatase_core_sf"/>
</dbReference>
<feature type="region of interest" description="Disordered" evidence="5">
    <location>
        <begin position="568"/>
        <end position="623"/>
    </location>
</feature>
<reference evidence="8 9" key="1">
    <citation type="journal article" date="2018" name="Sci. Rep.">
        <title>Comparative genomics provides insights into the lifestyle and reveals functional heterogeneity of dark septate endophytic fungi.</title>
        <authorList>
            <person name="Knapp D.G."/>
            <person name="Nemeth J.B."/>
            <person name="Barry K."/>
            <person name="Hainaut M."/>
            <person name="Henrissat B."/>
            <person name="Johnson J."/>
            <person name="Kuo A."/>
            <person name="Lim J.H.P."/>
            <person name="Lipzen A."/>
            <person name="Nolan M."/>
            <person name="Ohm R.A."/>
            <person name="Tamas L."/>
            <person name="Grigoriev I.V."/>
            <person name="Spatafora J.W."/>
            <person name="Nagy L.G."/>
            <person name="Kovacs G.M."/>
        </authorList>
    </citation>
    <scope>NUCLEOTIDE SEQUENCE [LARGE SCALE GENOMIC DNA]</scope>
    <source>
        <strain evidence="8 9">DSE2036</strain>
    </source>
</reference>
<dbReference type="PANTHER" id="PTHR43108:SF8">
    <property type="entry name" value="SD21168P"/>
    <property type="match status" value="1"/>
</dbReference>
<keyword evidence="3" id="KW-0378">Hydrolase</keyword>
<evidence type="ECO:0000259" key="7">
    <source>
        <dbReference type="Pfam" id="PF00884"/>
    </source>
</evidence>
<dbReference type="AlphaFoldDB" id="A0A2V1DR99"/>
<proteinExistence type="inferred from homology"/>
<feature type="signal peptide" evidence="6">
    <location>
        <begin position="1"/>
        <end position="21"/>
    </location>
</feature>
<sequence>MVLKSVVTSLLWLASLCVTSAEKKPNIVFLLSDDQDRRLGSMEFMETLQNEMVEKGLEATNHFTTSAQCCPSRVTLLRGQAAHNTNVTHVFSPGGNYEKFMFSGQANDYLPHWMKKAGYRTEYIGKFLNGVNLMNWESPPAGWDHIEYLMEPYQTTPNNVVMSINGEHPLTYHGYHQTDVIRAKALSRLQTLIDGADPFFLFLSPTAPHADDETQTTVPCQRHMDLFPKIAAPRLPNFNPSDGVQSNAGGWIKNIPVMNQGNVTWADSEYRRRVQALQGIDEMLADLLEKLEENNVLDNTYVVFSSDNGYHLGNHRMTAGKATAFIEDTNIPFVVRGPGIPPGSKTSTPSSFIDMAPTFLDIAGVSKEDWPSFLDGRSLLQQWKDPGTKYAGTGDGNSFEVLNIEFWGSNGVFIPNGFSTKNNTYKSLRIVGENVAYLYTHWCYSNEIELYNTVDDPYELQNLALNPDAETKKLLDRLNAMLLVQKSCSTNVCQNPWTVLMANSTLPVVNTLKDAMHSIYDDHFAAFPKVNIVRCLGFQSTADEAPFWPPGAEEYLYENKNSTAALGPSRKFKPIVPENETPQGTKEQRHATLEEIMQSTRKLTADELSKDQEYTIRSSGRSS</sequence>
<keyword evidence="4" id="KW-0325">Glycoprotein</keyword>
<organism evidence="8 9">
    <name type="scientific">Periconia macrospinosa</name>
    <dbReference type="NCBI Taxonomy" id="97972"/>
    <lineage>
        <taxon>Eukaryota</taxon>
        <taxon>Fungi</taxon>
        <taxon>Dikarya</taxon>
        <taxon>Ascomycota</taxon>
        <taxon>Pezizomycotina</taxon>
        <taxon>Dothideomycetes</taxon>
        <taxon>Pleosporomycetidae</taxon>
        <taxon>Pleosporales</taxon>
        <taxon>Massarineae</taxon>
        <taxon>Periconiaceae</taxon>
        <taxon>Periconia</taxon>
    </lineage>
</organism>
<keyword evidence="9" id="KW-1185">Reference proteome</keyword>
<dbReference type="GO" id="GO:0008449">
    <property type="term" value="F:N-acetylglucosamine-6-sulfatase activity"/>
    <property type="evidence" value="ECO:0007669"/>
    <property type="project" value="TreeGrafter"/>
</dbReference>
<dbReference type="PANTHER" id="PTHR43108">
    <property type="entry name" value="N-ACETYLGLUCOSAMINE-6-SULFATASE FAMILY MEMBER"/>
    <property type="match status" value="1"/>
</dbReference>
<dbReference type="Gene3D" id="3.40.720.10">
    <property type="entry name" value="Alkaline Phosphatase, subunit A"/>
    <property type="match status" value="1"/>
</dbReference>
<dbReference type="STRING" id="97972.A0A2V1DR99"/>